<dbReference type="RefSeq" id="WP_122224069.1">
    <property type="nucleotide sequence ID" value="NZ_RBQB01000339.1"/>
</dbReference>
<dbReference type="Gene3D" id="3.30.750.140">
    <property type="match status" value="1"/>
</dbReference>
<dbReference type="EMBL" id="RBQB01000339">
    <property type="protein sequence ID" value="RMO80317.1"/>
    <property type="molecule type" value="Genomic_DNA"/>
</dbReference>
<dbReference type="AlphaFoldDB" id="A0A3M3YCZ1"/>
<accession>A0A3M3YCZ1</accession>
<proteinExistence type="predicted"/>
<protein>
    <recommendedName>
        <fullName evidence="1">Flagellar hook-length control protein-like C-terminal domain-containing protein</fullName>
    </recommendedName>
</protein>
<sequence length="544" mass="57841">MTGDITSVPATTPITTLLRAGVSPAQVLTLLHSAENLIPEGETVDAEVLTLKQVNQNFQLLLRLVLANGTQTNLPVSSSVPFTPGSLLQVAQASSNELTLSLQQINNALKNSMTSIDTRQLPAGTLLQGKVLTSQELSPAPSPTSLPNPAATMPVYRSIVMLLNTALAGSSLTIESPQPLTVGSLLSAQVQGSQALNFVALPSRLDQLALAQQLTTQQTRQGSLETLINALQNLPGSQPVSGNPASSPISAQLQASISQLLDDLPDIQQMTTPKGVAQALTASGVFLEAKLLAGLNPMQAPDMKANLMRLIGQILPGLPENQSYGAAAASNTLARAMPNAVRYALGTLDMVAARTQPSSFPLPSRTVGGGEQEDDLELLLKLAAAAVSRLQSHQLGGLEQTRTNADGTQVTTWQLEVPMRNAHDIVPLQVKVQREDKPDAETGEEREAVEITENRERLWKVDLAFDLEPLGPMQVNAQLLRGTLSSQLWAERPQSAALIDHGLGYLRERLTACGLTVGELACNHGTPPLGPRTALEQRWIDENA</sequence>
<dbReference type="InterPro" id="IPR038610">
    <property type="entry name" value="FliK-like_C_sf"/>
</dbReference>
<dbReference type="Proteomes" id="UP000279372">
    <property type="component" value="Unassembled WGS sequence"/>
</dbReference>
<evidence type="ECO:0000313" key="2">
    <source>
        <dbReference type="EMBL" id="RMO80317.1"/>
    </source>
</evidence>
<dbReference type="Pfam" id="PF02120">
    <property type="entry name" value="Flg_hook"/>
    <property type="match status" value="1"/>
</dbReference>
<organism evidence="2 3">
    <name type="scientific">Pseudomonas syringae pv. philadelphi</name>
    <dbReference type="NCBI Taxonomy" id="251706"/>
    <lineage>
        <taxon>Bacteria</taxon>
        <taxon>Pseudomonadati</taxon>
        <taxon>Pseudomonadota</taxon>
        <taxon>Gammaproteobacteria</taxon>
        <taxon>Pseudomonadales</taxon>
        <taxon>Pseudomonadaceae</taxon>
        <taxon>Pseudomonas</taxon>
    </lineage>
</organism>
<gene>
    <name evidence="2" type="ORF">ALQ33_03908</name>
</gene>
<reference evidence="2 3" key="1">
    <citation type="submission" date="2018-08" db="EMBL/GenBank/DDBJ databases">
        <title>Recombination of ecologically and evolutionarily significant loci maintains genetic cohesion in the Pseudomonas syringae species complex.</title>
        <authorList>
            <person name="Dillon M."/>
            <person name="Thakur S."/>
            <person name="Almeida R.N.D."/>
            <person name="Weir B.S."/>
            <person name="Guttman D.S."/>
        </authorList>
    </citation>
    <scope>NUCLEOTIDE SEQUENCE [LARGE SCALE GENOMIC DNA]</scope>
    <source>
        <strain evidence="2 3">ICMP 8902</strain>
    </source>
</reference>
<dbReference type="InterPro" id="IPR021136">
    <property type="entry name" value="Flagellar_hook_control-like_C"/>
</dbReference>
<evidence type="ECO:0000313" key="3">
    <source>
        <dbReference type="Proteomes" id="UP000279372"/>
    </source>
</evidence>
<evidence type="ECO:0000259" key="1">
    <source>
        <dbReference type="Pfam" id="PF02120"/>
    </source>
</evidence>
<feature type="domain" description="Flagellar hook-length control protein-like C-terminal" evidence="1">
    <location>
        <begin position="452"/>
        <end position="528"/>
    </location>
</feature>
<comment type="caution">
    <text evidence="2">The sequence shown here is derived from an EMBL/GenBank/DDBJ whole genome shotgun (WGS) entry which is preliminary data.</text>
</comment>
<name>A0A3M3YCZ1_9PSED</name>